<accession>A0A1Y1HXD9</accession>
<dbReference type="GO" id="GO:0006417">
    <property type="term" value="P:regulation of translation"/>
    <property type="evidence" value="ECO:0007669"/>
    <property type="project" value="UniProtKB-KW"/>
</dbReference>
<comment type="similarity">
    <text evidence="1 6">Belongs to the eukaryotic initiation factor 4E family.</text>
</comment>
<keyword evidence="9" id="KW-1185">Reference proteome</keyword>
<dbReference type="Pfam" id="PF01652">
    <property type="entry name" value="IF4E"/>
    <property type="match status" value="1"/>
</dbReference>
<evidence type="ECO:0000256" key="6">
    <source>
        <dbReference type="RuleBase" id="RU004374"/>
    </source>
</evidence>
<dbReference type="InterPro" id="IPR019770">
    <property type="entry name" value="TIF_eIF_4E_CS"/>
</dbReference>
<dbReference type="PANTHER" id="PTHR11960">
    <property type="entry name" value="EUKARYOTIC TRANSLATION INITIATION FACTOR 4E RELATED"/>
    <property type="match status" value="1"/>
</dbReference>
<dbReference type="OrthoDB" id="590761at2759"/>
<dbReference type="PROSITE" id="PS00813">
    <property type="entry name" value="IF4E"/>
    <property type="match status" value="1"/>
</dbReference>
<evidence type="ECO:0000256" key="5">
    <source>
        <dbReference type="ARBA" id="ARBA00030245"/>
    </source>
</evidence>
<dbReference type="OMA" id="VWNKTAN"/>
<dbReference type="InterPro" id="IPR001040">
    <property type="entry name" value="TIF_eIF_4E"/>
</dbReference>
<dbReference type="Proteomes" id="UP000054558">
    <property type="component" value="Unassembled WGS sequence"/>
</dbReference>
<dbReference type="AlphaFoldDB" id="A0A1Y1HXD9"/>
<dbReference type="SUPFAM" id="SSF55418">
    <property type="entry name" value="eIF4e-like"/>
    <property type="match status" value="1"/>
</dbReference>
<proteinExistence type="inferred from homology"/>
<evidence type="ECO:0000313" key="9">
    <source>
        <dbReference type="Proteomes" id="UP000054558"/>
    </source>
</evidence>
<name>A0A1Y1HXD9_KLENI</name>
<feature type="compositionally biased region" description="Basic and acidic residues" evidence="7">
    <location>
        <begin position="66"/>
        <end position="95"/>
    </location>
</feature>
<dbReference type="GO" id="GO:0006413">
    <property type="term" value="P:translational initiation"/>
    <property type="evidence" value="ECO:0000318"/>
    <property type="project" value="GO_Central"/>
</dbReference>
<sequence>MAEARDTWRSGNAGPSPEGAVPAFRPSAMRAAPGLNMRPGPGNGVPAEKREGEAKAEQSGEAELSSEERQRQAEERERAERQREEEEKQRRSEELKKGLHPLQDCYVFWFSKRGSGPAAQRTAYEDTIKRISEFSTVEGFWCTYCHLLKANALPNYTDYHLFKKSIRPLWEDDRNRAGGKWILRFNKKLSGRYWEELVLALIGDQVDYADSVCGAVLSLRSGEDIISVWNRDASDQQATMLLRDSIKKHLQLPPSYLMEYKPHDASLKDHSSFRNTWLRG</sequence>
<dbReference type="STRING" id="105231.A0A1Y1HXD9"/>
<organism evidence="8 9">
    <name type="scientific">Klebsormidium nitens</name>
    <name type="common">Green alga</name>
    <name type="synonym">Ulothrix nitens</name>
    <dbReference type="NCBI Taxonomy" id="105231"/>
    <lineage>
        <taxon>Eukaryota</taxon>
        <taxon>Viridiplantae</taxon>
        <taxon>Streptophyta</taxon>
        <taxon>Klebsormidiophyceae</taxon>
        <taxon>Klebsormidiales</taxon>
        <taxon>Klebsormidiaceae</taxon>
        <taxon>Klebsormidium</taxon>
    </lineage>
</organism>
<evidence type="ECO:0000313" key="8">
    <source>
        <dbReference type="EMBL" id="GAQ83334.1"/>
    </source>
</evidence>
<dbReference type="EMBL" id="DF237093">
    <property type="protein sequence ID" value="GAQ83334.1"/>
    <property type="molecule type" value="Genomic_DNA"/>
</dbReference>
<evidence type="ECO:0000256" key="2">
    <source>
        <dbReference type="ARBA" id="ARBA00022540"/>
    </source>
</evidence>
<dbReference type="InterPro" id="IPR023398">
    <property type="entry name" value="TIF_eIF4e-like"/>
</dbReference>
<evidence type="ECO:0000256" key="4">
    <source>
        <dbReference type="ARBA" id="ARBA00022917"/>
    </source>
</evidence>
<evidence type="ECO:0000256" key="3">
    <source>
        <dbReference type="ARBA" id="ARBA00022845"/>
    </source>
</evidence>
<dbReference type="GO" id="GO:0000340">
    <property type="term" value="F:RNA 7-methylguanosine cap binding"/>
    <property type="evidence" value="ECO:0000318"/>
    <property type="project" value="GO_Central"/>
</dbReference>
<dbReference type="Gene3D" id="3.30.760.10">
    <property type="entry name" value="RNA Cap, Translation Initiation Factor Eif4e"/>
    <property type="match status" value="1"/>
</dbReference>
<keyword evidence="2 6" id="KW-0396">Initiation factor</keyword>
<dbReference type="GO" id="GO:0003743">
    <property type="term" value="F:translation initiation factor activity"/>
    <property type="evidence" value="ECO:0000318"/>
    <property type="project" value="GO_Central"/>
</dbReference>
<keyword evidence="3" id="KW-0810">Translation regulation</keyword>
<reference evidence="8 9" key="1">
    <citation type="journal article" date="2014" name="Nat. Commun.">
        <title>Klebsormidium flaccidum genome reveals primary factors for plant terrestrial adaptation.</title>
        <authorList>
            <person name="Hori K."/>
            <person name="Maruyama F."/>
            <person name="Fujisawa T."/>
            <person name="Togashi T."/>
            <person name="Yamamoto N."/>
            <person name="Seo M."/>
            <person name="Sato S."/>
            <person name="Yamada T."/>
            <person name="Mori H."/>
            <person name="Tajima N."/>
            <person name="Moriyama T."/>
            <person name="Ikeuchi M."/>
            <person name="Watanabe M."/>
            <person name="Wada H."/>
            <person name="Kobayashi K."/>
            <person name="Saito M."/>
            <person name="Masuda T."/>
            <person name="Sasaki-Sekimoto Y."/>
            <person name="Mashiguchi K."/>
            <person name="Awai K."/>
            <person name="Shimojima M."/>
            <person name="Masuda S."/>
            <person name="Iwai M."/>
            <person name="Nobusawa T."/>
            <person name="Narise T."/>
            <person name="Kondo S."/>
            <person name="Saito H."/>
            <person name="Sato R."/>
            <person name="Murakawa M."/>
            <person name="Ihara Y."/>
            <person name="Oshima-Yamada Y."/>
            <person name="Ohtaka K."/>
            <person name="Satoh M."/>
            <person name="Sonobe K."/>
            <person name="Ishii M."/>
            <person name="Ohtani R."/>
            <person name="Kanamori-Sato M."/>
            <person name="Honoki R."/>
            <person name="Miyazaki D."/>
            <person name="Mochizuki H."/>
            <person name="Umetsu J."/>
            <person name="Higashi K."/>
            <person name="Shibata D."/>
            <person name="Kamiya Y."/>
            <person name="Sato N."/>
            <person name="Nakamura Y."/>
            <person name="Tabata S."/>
            <person name="Ida S."/>
            <person name="Kurokawa K."/>
            <person name="Ohta H."/>
        </authorList>
    </citation>
    <scope>NUCLEOTIDE SEQUENCE [LARGE SCALE GENOMIC DNA]</scope>
    <source>
        <strain evidence="8 9">NIES-2285</strain>
    </source>
</reference>
<dbReference type="GO" id="GO:0016281">
    <property type="term" value="C:eukaryotic translation initiation factor 4F complex"/>
    <property type="evidence" value="ECO:0000318"/>
    <property type="project" value="GO_Central"/>
</dbReference>
<feature type="region of interest" description="Disordered" evidence="7">
    <location>
        <begin position="1"/>
        <end position="95"/>
    </location>
</feature>
<evidence type="ECO:0000256" key="7">
    <source>
        <dbReference type="SAM" id="MobiDB-lite"/>
    </source>
</evidence>
<dbReference type="PANTHER" id="PTHR11960:SF18">
    <property type="entry name" value="EUKARYOTIC TRANSLATION INITIATION FACTOR 4E HOMOLOGOUS PROTEIN, ISOFORM B"/>
    <property type="match status" value="1"/>
</dbReference>
<keyword evidence="4 6" id="KW-0648">Protein biosynthesis</keyword>
<evidence type="ECO:0000256" key="1">
    <source>
        <dbReference type="ARBA" id="ARBA00009860"/>
    </source>
</evidence>
<feature type="compositionally biased region" description="Basic and acidic residues" evidence="7">
    <location>
        <begin position="47"/>
        <end position="58"/>
    </location>
</feature>
<protein>
    <recommendedName>
        <fullName evidence="5">mRNA cap-binding protein</fullName>
    </recommendedName>
</protein>
<gene>
    <name evidence="8" type="ORF">KFL_001440220</name>
</gene>
<keyword evidence="6" id="KW-0694">RNA-binding</keyword>